<dbReference type="EMBL" id="HG970335">
    <property type="protein sequence ID" value="CEF84340.1"/>
    <property type="molecule type" value="Genomic_DNA"/>
</dbReference>
<accession>A0A098DR51</accession>
<protein>
    <submittedName>
        <fullName evidence="2">Chromosome 4, complete genome</fullName>
    </submittedName>
</protein>
<dbReference type="VEuPathDB" id="FungiDB:FGRAMPH1_01G27485"/>
<keyword evidence="4" id="KW-1185">Reference proteome</keyword>
<gene>
    <name evidence="2" type="ORF">FGRAMPH1_01T27485</name>
</gene>
<reference evidence="3 4" key="2">
    <citation type="journal article" date="2010" name="Nature">
        <title>Comparative genomics reveals mobile pathogenicity chromosomes in Fusarium.</title>
        <authorList>
            <person name="Ma L.J."/>
            <person name="van der Does H.C."/>
            <person name="Borkovich K.A."/>
            <person name="Coleman J.J."/>
            <person name="Daboussi M.J."/>
            <person name="Di Pietro A."/>
            <person name="Dufresne M."/>
            <person name="Freitag M."/>
            <person name="Grabherr M."/>
            <person name="Henrissat B."/>
            <person name="Houterman P.M."/>
            <person name="Kang S."/>
            <person name="Shim W.B."/>
            <person name="Woloshuk C."/>
            <person name="Xie X."/>
            <person name="Xu J.R."/>
            <person name="Antoniw J."/>
            <person name="Baker S.E."/>
            <person name="Bluhm B.H."/>
            <person name="Breakspear A."/>
            <person name="Brown D.W."/>
            <person name="Butchko R.A."/>
            <person name="Chapman S."/>
            <person name="Coulson R."/>
            <person name="Coutinho P.M."/>
            <person name="Danchin E.G."/>
            <person name="Diener A."/>
            <person name="Gale L.R."/>
            <person name="Gardiner D.M."/>
            <person name="Goff S."/>
            <person name="Hammond-Kosack K.E."/>
            <person name="Hilburn K."/>
            <person name="Hua-Van A."/>
            <person name="Jonkers W."/>
            <person name="Kazan K."/>
            <person name="Kodira C.D."/>
            <person name="Koehrsen M."/>
            <person name="Kumar L."/>
            <person name="Lee Y.H."/>
            <person name="Li L."/>
            <person name="Manners J.M."/>
            <person name="Miranda-Saavedra D."/>
            <person name="Mukherjee M."/>
            <person name="Park G."/>
            <person name="Park J."/>
            <person name="Park S.Y."/>
            <person name="Proctor R.H."/>
            <person name="Regev A."/>
            <person name="Ruiz-Roldan M.C."/>
            <person name="Sain D."/>
            <person name="Sakthikumar S."/>
            <person name="Sykes S."/>
            <person name="Schwartz D.C."/>
            <person name="Turgeon B.G."/>
            <person name="Wapinski I."/>
            <person name="Yoder O."/>
            <person name="Young S."/>
            <person name="Zeng Q."/>
            <person name="Zhou S."/>
            <person name="Galagan J."/>
            <person name="Cuomo C.A."/>
            <person name="Kistler H.C."/>
            <person name="Rep M."/>
        </authorList>
    </citation>
    <scope>GENOME REANNOTATION</scope>
    <source>
        <strain evidence="4">ATCC MYA-4620 / CBS 123657 / FGSC 9075 / NRRL 31084 / PH-1</strain>
        <strain evidence="3">PH-1 / ATCC MYA-4620 / FGSC 9075 / NRRL 31084</strain>
    </source>
</reference>
<evidence type="ECO:0000313" key="3">
    <source>
        <dbReference type="EnsemblFungi" id="CEF84340"/>
    </source>
</evidence>
<feature type="region of interest" description="Disordered" evidence="1">
    <location>
        <begin position="1"/>
        <end position="59"/>
    </location>
</feature>
<evidence type="ECO:0000313" key="4">
    <source>
        <dbReference type="Proteomes" id="UP000070720"/>
    </source>
</evidence>
<sequence>MYESTANSRLGEWNPVRSTSKSSRLILSVSNTTSSMPLAQGRLSPVPPAESHDGAVWHR</sequence>
<evidence type="ECO:0000256" key="1">
    <source>
        <dbReference type="SAM" id="MobiDB-lite"/>
    </source>
</evidence>
<organism evidence="2 4">
    <name type="scientific">Gibberella zeae (strain ATCC MYA-4620 / CBS 123657 / FGSC 9075 / NRRL 31084 / PH-1)</name>
    <name type="common">Wheat head blight fungus</name>
    <name type="synonym">Fusarium graminearum</name>
    <dbReference type="NCBI Taxonomy" id="229533"/>
    <lineage>
        <taxon>Eukaryota</taxon>
        <taxon>Fungi</taxon>
        <taxon>Dikarya</taxon>
        <taxon>Ascomycota</taxon>
        <taxon>Pezizomycotina</taxon>
        <taxon>Sordariomycetes</taxon>
        <taxon>Hypocreomycetidae</taxon>
        <taxon>Hypocreales</taxon>
        <taxon>Nectriaceae</taxon>
        <taxon>Fusarium</taxon>
    </lineage>
</organism>
<name>A0A098DR51_GIBZE</name>
<dbReference type="EnsemblFungi" id="CEF84340">
    <property type="protein sequence ID" value="CEF84340"/>
    <property type="gene ID" value="FGRRES_15542"/>
</dbReference>
<dbReference type="Proteomes" id="UP000070720">
    <property type="component" value="Chromosome 4"/>
</dbReference>
<reference evidence="3 4" key="1">
    <citation type="journal article" date="2007" name="Science">
        <title>The Fusarium graminearum genome reveals a link between localized polymorphism and pathogen specialization.</title>
        <authorList>
            <person name="Cuomo C.A."/>
            <person name="Gueldener U."/>
            <person name="Xu J.-R."/>
            <person name="Trail F."/>
            <person name="Turgeon B.G."/>
            <person name="Di Pietro A."/>
            <person name="Walton J.D."/>
            <person name="Ma L.-J."/>
            <person name="Baker S.E."/>
            <person name="Rep M."/>
            <person name="Adam G."/>
            <person name="Antoniw J."/>
            <person name="Baldwin T."/>
            <person name="Calvo S.E."/>
            <person name="Chang Y.-L."/>
            <person name="DeCaprio D."/>
            <person name="Gale L.R."/>
            <person name="Gnerre S."/>
            <person name="Goswami R.S."/>
            <person name="Hammond-Kosack K."/>
            <person name="Harris L.J."/>
            <person name="Hilburn K."/>
            <person name="Kennell J.C."/>
            <person name="Kroken S."/>
            <person name="Magnuson J.K."/>
            <person name="Mannhaupt G."/>
            <person name="Mauceli E.W."/>
            <person name="Mewes H.-W."/>
            <person name="Mitterbauer R."/>
            <person name="Muehlbauer G."/>
            <person name="Muensterkoetter M."/>
            <person name="Nelson D."/>
            <person name="O'Donnell K."/>
            <person name="Ouellet T."/>
            <person name="Qi W."/>
            <person name="Quesneville H."/>
            <person name="Roncero M.I.G."/>
            <person name="Seong K.-Y."/>
            <person name="Tetko I.V."/>
            <person name="Urban M."/>
            <person name="Waalwijk C."/>
            <person name="Ward T.J."/>
            <person name="Yao J."/>
            <person name="Birren B.W."/>
            <person name="Kistler H.C."/>
        </authorList>
    </citation>
    <scope>NUCLEOTIDE SEQUENCE [LARGE SCALE GENOMIC DNA]</scope>
    <source>
        <strain evidence="4">ATCC MYA-4620 / CBS 123657 / FGSC 9075 / NRRL 31084 / PH-1</strain>
        <strain evidence="3">PH-1 / ATCC MYA-4620 / FGSC 9075 / NRRL 31084</strain>
    </source>
</reference>
<dbReference type="AlphaFoldDB" id="A0A098DR51"/>
<accession>A0A0E0SD27</accession>
<feature type="compositionally biased region" description="Basic and acidic residues" evidence="1">
    <location>
        <begin position="50"/>
        <end position="59"/>
    </location>
</feature>
<evidence type="ECO:0000313" key="2">
    <source>
        <dbReference type="EMBL" id="CEF84340.1"/>
    </source>
</evidence>
<reference evidence="3" key="4">
    <citation type="submission" date="2017-01" db="UniProtKB">
        <authorList>
            <consortium name="EnsemblFungi"/>
        </authorList>
    </citation>
    <scope>IDENTIFICATION</scope>
    <source>
        <strain evidence="3">PH-1 / ATCC MYA-4620 / FGSC 9075 / NRRL 31084</strain>
    </source>
</reference>
<proteinExistence type="predicted"/>
<dbReference type="InParanoid" id="A0A098DR51"/>
<reference evidence="2 4" key="3">
    <citation type="journal article" date="2015" name="BMC Genomics">
        <title>The completed genome sequence of the pathogenic ascomycete fungus Fusarium graminearum.</title>
        <authorList>
            <person name="King R."/>
            <person name="Urban M."/>
            <person name="Hammond-Kosack M.C."/>
            <person name="Hassani-Pak K."/>
            <person name="Hammond-Kosack K.E."/>
        </authorList>
    </citation>
    <scope>NUCLEOTIDE SEQUENCE [LARGE SCALE GENOMIC DNA]</scope>
    <source>
        <strain evidence="4">ATCC MYA-4620 / CBS 123657 / FGSC 9075 / NRRL 31084 / PH-1</strain>
        <strain evidence="2">PH-1</strain>
    </source>
</reference>
<feature type="compositionally biased region" description="Polar residues" evidence="1">
    <location>
        <begin position="16"/>
        <end position="37"/>
    </location>
</feature>